<dbReference type="OrthoDB" id="284184at2759"/>
<name>A0A9P6B1G5_9AGAM</name>
<dbReference type="InterPro" id="IPR000639">
    <property type="entry name" value="Epox_hydrolase-like"/>
</dbReference>
<evidence type="ECO:0000313" key="4">
    <source>
        <dbReference type="EMBL" id="KAF9515265.1"/>
    </source>
</evidence>
<dbReference type="Proteomes" id="UP000886523">
    <property type="component" value="Unassembled WGS sequence"/>
</dbReference>
<dbReference type="GO" id="GO:0016787">
    <property type="term" value="F:hydrolase activity"/>
    <property type="evidence" value="ECO:0007669"/>
    <property type="project" value="UniProtKB-KW"/>
</dbReference>
<dbReference type="Gene3D" id="3.40.50.1820">
    <property type="entry name" value="alpha/beta hydrolase"/>
    <property type="match status" value="1"/>
</dbReference>
<dbReference type="AlphaFoldDB" id="A0A9P6B1G5"/>
<feature type="domain" description="AB hydrolase-1" evidence="3">
    <location>
        <begin position="56"/>
        <end position="310"/>
    </location>
</feature>
<gene>
    <name evidence="4" type="ORF">BS47DRAFT_1372078</name>
</gene>
<dbReference type="EMBL" id="MU128952">
    <property type="protein sequence ID" value="KAF9515265.1"/>
    <property type="molecule type" value="Genomic_DNA"/>
</dbReference>
<comment type="similarity">
    <text evidence="2">Belongs to the AB hydrolase superfamily. Epoxide hydrolase family.</text>
</comment>
<evidence type="ECO:0000259" key="3">
    <source>
        <dbReference type="Pfam" id="PF00561"/>
    </source>
</evidence>
<dbReference type="PANTHER" id="PTHR43329">
    <property type="entry name" value="EPOXIDE HYDROLASE"/>
    <property type="match status" value="1"/>
</dbReference>
<evidence type="ECO:0000256" key="1">
    <source>
        <dbReference type="ARBA" id="ARBA00022801"/>
    </source>
</evidence>
<comment type="caution">
    <text evidence="4">The sequence shown here is derived from an EMBL/GenBank/DDBJ whole genome shotgun (WGS) entry which is preliminary data.</text>
</comment>
<dbReference type="Pfam" id="PF00561">
    <property type="entry name" value="Abhydrolase_1"/>
    <property type="match status" value="1"/>
</dbReference>
<organism evidence="4 5">
    <name type="scientific">Hydnum rufescens UP504</name>
    <dbReference type="NCBI Taxonomy" id="1448309"/>
    <lineage>
        <taxon>Eukaryota</taxon>
        <taxon>Fungi</taxon>
        <taxon>Dikarya</taxon>
        <taxon>Basidiomycota</taxon>
        <taxon>Agaricomycotina</taxon>
        <taxon>Agaricomycetes</taxon>
        <taxon>Cantharellales</taxon>
        <taxon>Hydnaceae</taxon>
        <taxon>Hydnum</taxon>
    </lineage>
</organism>
<keyword evidence="1" id="KW-0378">Hydrolase</keyword>
<dbReference type="InterPro" id="IPR000073">
    <property type="entry name" value="AB_hydrolase_1"/>
</dbReference>
<reference evidence="4" key="1">
    <citation type="journal article" date="2020" name="Nat. Commun.">
        <title>Large-scale genome sequencing of mycorrhizal fungi provides insights into the early evolution of symbiotic traits.</title>
        <authorList>
            <person name="Miyauchi S."/>
            <person name="Kiss E."/>
            <person name="Kuo A."/>
            <person name="Drula E."/>
            <person name="Kohler A."/>
            <person name="Sanchez-Garcia M."/>
            <person name="Morin E."/>
            <person name="Andreopoulos B."/>
            <person name="Barry K.W."/>
            <person name="Bonito G."/>
            <person name="Buee M."/>
            <person name="Carver A."/>
            <person name="Chen C."/>
            <person name="Cichocki N."/>
            <person name="Clum A."/>
            <person name="Culley D."/>
            <person name="Crous P.W."/>
            <person name="Fauchery L."/>
            <person name="Girlanda M."/>
            <person name="Hayes R.D."/>
            <person name="Keri Z."/>
            <person name="LaButti K."/>
            <person name="Lipzen A."/>
            <person name="Lombard V."/>
            <person name="Magnuson J."/>
            <person name="Maillard F."/>
            <person name="Murat C."/>
            <person name="Nolan M."/>
            <person name="Ohm R.A."/>
            <person name="Pangilinan J."/>
            <person name="Pereira M.F."/>
            <person name="Perotto S."/>
            <person name="Peter M."/>
            <person name="Pfister S."/>
            <person name="Riley R."/>
            <person name="Sitrit Y."/>
            <person name="Stielow J.B."/>
            <person name="Szollosi G."/>
            <person name="Zifcakova L."/>
            <person name="Stursova M."/>
            <person name="Spatafora J.W."/>
            <person name="Tedersoo L."/>
            <person name="Vaario L.M."/>
            <person name="Yamada A."/>
            <person name="Yan M."/>
            <person name="Wang P."/>
            <person name="Xu J."/>
            <person name="Bruns T."/>
            <person name="Baldrian P."/>
            <person name="Vilgalys R."/>
            <person name="Dunand C."/>
            <person name="Henrissat B."/>
            <person name="Grigoriev I.V."/>
            <person name="Hibbett D."/>
            <person name="Nagy L.G."/>
            <person name="Martin F.M."/>
        </authorList>
    </citation>
    <scope>NUCLEOTIDE SEQUENCE</scope>
    <source>
        <strain evidence="4">UP504</strain>
    </source>
</reference>
<dbReference type="InterPro" id="IPR029058">
    <property type="entry name" value="AB_hydrolase_fold"/>
</dbReference>
<keyword evidence="5" id="KW-1185">Reference proteome</keyword>
<protein>
    <recommendedName>
        <fullName evidence="3">AB hydrolase-1 domain-containing protein</fullName>
    </recommendedName>
</protein>
<evidence type="ECO:0000256" key="2">
    <source>
        <dbReference type="ARBA" id="ARBA00038334"/>
    </source>
</evidence>
<sequence>MNPFDPSSFNHRTEKLTTGHTYHFVDQLPPGYNRNTPTLLLLHVFFVFHMDSNPLVRYGWRYQIGPWARRGWRIIVPDCLGYGGTDKPSELSAYTIGSVCCDLAALLDHTGVDRVIVIGHDWGAEIAWRLCLYYPLRVSMVACLSIPFFPPARSFVTLEASVKKAPEFAYQVYFADEASTKEIENNLDFFLNLILYSGAEVTRWAPVSCPPHFEVPVMGIHRLIWRFEFYLQAFRNSLAGPLSYYKTKRLRFDEEKEANLPSALPASLPALFVRGTMDPTSQLRHAIRSKDFVPSLKITTLAGAGHWLMVQRKDEVTTLIADWIETTLHTGRSQAKL</sequence>
<dbReference type="PRINTS" id="PR00412">
    <property type="entry name" value="EPOXHYDRLASE"/>
</dbReference>
<dbReference type="PRINTS" id="PR00111">
    <property type="entry name" value="ABHYDROLASE"/>
</dbReference>
<evidence type="ECO:0000313" key="5">
    <source>
        <dbReference type="Proteomes" id="UP000886523"/>
    </source>
</evidence>
<accession>A0A9P6B1G5</accession>
<proteinExistence type="inferred from homology"/>
<dbReference type="SUPFAM" id="SSF53474">
    <property type="entry name" value="alpha/beta-Hydrolases"/>
    <property type="match status" value="1"/>
</dbReference>